<dbReference type="Proteomes" id="UP000824540">
    <property type="component" value="Unassembled WGS sequence"/>
</dbReference>
<reference evidence="1" key="1">
    <citation type="thesis" date="2021" institute="BYU ScholarsArchive" country="Provo, UT, USA">
        <title>Applications of and Algorithms for Genome Assembly and Genomic Analyses with an Emphasis on Marine Teleosts.</title>
        <authorList>
            <person name="Pickett B.D."/>
        </authorList>
    </citation>
    <scope>NUCLEOTIDE SEQUENCE</scope>
    <source>
        <strain evidence="1">HI-2016</strain>
    </source>
</reference>
<dbReference type="AlphaFoldDB" id="A0A8T2NGW3"/>
<sequence>MRDCRGITEHRAASHGITPAGGRGEALARHVNNRTYGPPRAVDDGATHIHGDVPGHVDMRFVLVHPDLSRPQGVPLGIVVDVIVVGLLRPLDVCHSSARENLHAAPTLPHLNVKQTDRQTFSAVLRSTYSSVISMTA</sequence>
<proteinExistence type="predicted"/>
<gene>
    <name evidence="1" type="ORF">JZ751_023526</name>
</gene>
<evidence type="ECO:0000313" key="1">
    <source>
        <dbReference type="EMBL" id="KAG9339635.1"/>
    </source>
</evidence>
<organism evidence="1 2">
    <name type="scientific">Albula glossodonta</name>
    <name type="common">roundjaw bonefish</name>
    <dbReference type="NCBI Taxonomy" id="121402"/>
    <lineage>
        <taxon>Eukaryota</taxon>
        <taxon>Metazoa</taxon>
        <taxon>Chordata</taxon>
        <taxon>Craniata</taxon>
        <taxon>Vertebrata</taxon>
        <taxon>Euteleostomi</taxon>
        <taxon>Actinopterygii</taxon>
        <taxon>Neopterygii</taxon>
        <taxon>Teleostei</taxon>
        <taxon>Albuliformes</taxon>
        <taxon>Albulidae</taxon>
        <taxon>Albula</taxon>
    </lineage>
</organism>
<dbReference type="EMBL" id="JAFBMS010000052">
    <property type="protein sequence ID" value="KAG9339635.1"/>
    <property type="molecule type" value="Genomic_DNA"/>
</dbReference>
<keyword evidence="2" id="KW-1185">Reference proteome</keyword>
<protein>
    <submittedName>
        <fullName evidence="1">Uncharacterized protein</fullName>
    </submittedName>
</protein>
<evidence type="ECO:0000313" key="2">
    <source>
        <dbReference type="Proteomes" id="UP000824540"/>
    </source>
</evidence>
<accession>A0A8T2NGW3</accession>
<comment type="caution">
    <text evidence="1">The sequence shown here is derived from an EMBL/GenBank/DDBJ whole genome shotgun (WGS) entry which is preliminary data.</text>
</comment>
<name>A0A8T2NGW3_9TELE</name>